<protein>
    <recommendedName>
        <fullName evidence="4">DUF3027 domain-containing protein</fullName>
    </recommendedName>
</protein>
<evidence type="ECO:0000313" key="3">
    <source>
        <dbReference type="Proteomes" id="UP000078292"/>
    </source>
</evidence>
<dbReference type="Pfam" id="PF11228">
    <property type="entry name" value="DUF3027"/>
    <property type="match status" value="1"/>
</dbReference>
<proteinExistence type="predicted"/>
<gene>
    <name evidence="2" type="ORF">A6F49_12150</name>
</gene>
<feature type="region of interest" description="Disordered" evidence="1">
    <location>
        <begin position="143"/>
        <end position="212"/>
    </location>
</feature>
<dbReference type="RefSeq" id="WP_052504790.1">
    <property type="nucleotide sequence ID" value="NZ_LXEY01000020.1"/>
</dbReference>
<dbReference type="EMBL" id="LXEY01000020">
    <property type="protein sequence ID" value="OAV60145.1"/>
    <property type="molecule type" value="Genomic_DNA"/>
</dbReference>
<sequence length="212" mass="23189">MPNVAEDTASTANPVQPTFGPPRVITRKPRVDAVLAEAVDVARAALQEFADDAEIGEHLGTVADDERVVTHRFTAHVAGYSGWHFFATLARAPRSKVITVSETGMLPGEDALLAPKWVPWRDRASEEERIRLDAIAAGEDPAKALEAAGYGPEVLEEEEPVVSEEQPATQDDSGKKQARRDAKRRRARQQADRKKRKKKSAASDTKAKSSDK</sequence>
<name>A0A1B7LXZ0_9MICC</name>
<comment type="caution">
    <text evidence="2">The sequence shown here is derived from an EMBL/GenBank/DDBJ whole genome shotgun (WGS) entry which is preliminary data.</text>
</comment>
<organism evidence="2 3">
    <name type="scientific">Enteractinococcus helveticum</name>
    <dbReference type="NCBI Taxonomy" id="1837282"/>
    <lineage>
        <taxon>Bacteria</taxon>
        <taxon>Bacillati</taxon>
        <taxon>Actinomycetota</taxon>
        <taxon>Actinomycetes</taxon>
        <taxon>Micrococcales</taxon>
        <taxon>Micrococcaceae</taxon>
    </lineage>
</organism>
<keyword evidence="3" id="KW-1185">Reference proteome</keyword>
<dbReference type="OrthoDB" id="3210158at2"/>
<feature type="compositionally biased region" description="Basic residues" evidence="1">
    <location>
        <begin position="176"/>
        <end position="200"/>
    </location>
</feature>
<dbReference type="STRING" id="1837282.A6F49_12150"/>
<feature type="region of interest" description="Disordered" evidence="1">
    <location>
        <begin position="1"/>
        <end position="21"/>
    </location>
</feature>
<accession>A0A1B7LXZ0</accession>
<reference evidence="2 3" key="1">
    <citation type="submission" date="2016-04" db="EMBL/GenBank/DDBJ databases">
        <title>First whole genome shotgun sequence of the bacterium Enteractinococcus sp. strain UASWS1574.</title>
        <authorList>
            <person name="Crovadore J."/>
            <person name="Chablais R."/>
            <person name="Lefort F."/>
        </authorList>
    </citation>
    <scope>NUCLEOTIDE SEQUENCE [LARGE SCALE GENOMIC DNA]</scope>
    <source>
        <strain evidence="2 3">UASWS1574</strain>
    </source>
</reference>
<evidence type="ECO:0000313" key="2">
    <source>
        <dbReference type="EMBL" id="OAV60145.1"/>
    </source>
</evidence>
<dbReference type="InterPro" id="IPR021391">
    <property type="entry name" value="DUF3027"/>
</dbReference>
<evidence type="ECO:0008006" key="4">
    <source>
        <dbReference type="Google" id="ProtNLM"/>
    </source>
</evidence>
<dbReference type="AlphaFoldDB" id="A0A1B7LXZ0"/>
<evidence type="ECO:0000256" key="1">
    <source>
        <dbReference type="SAM" id="MobiDB-lite"/>
    </source>
</evidence>
<dbReference type="Proteomes" id="UP000078292">
    <property type="component" value="Unassembled WGS sequence"/>
</dbReference>